<organism evidence="3 4">
    <name type="scientific">Hymenobacter polaris</name>
    <dbReference type="NCBI Taxonomy" id="2682546"/>
    <lineage>
        <taxon>Bacteria</taxon>
        <taxon>Pseudomonadati</taxon>
        <taxon>Bacteroidota</taxon>
        <taxon>Cytophagia</taxon>
        <taxon>Cytophagales</taxon>
        <taxon>Hymenobacteraceae</taxon>
        <taxon>Hymenobacter</taxon>
    </lineage>
</organism>
<dbReference type="Gene3D" id="2.60.120.260">
    <property type="entry name" value="Galactose-binding domain-like"/>
    <property type="match status" value="3"/>
</dbReference>
<feature type="domain" description="Secretion system C-terminal sorting" evidence="2">
    <location>
        <begin position="965"/>
        <end position="1033"/>
    </location>
</feature>
<dbReference type="Pfam" id="PF17957">
    <property type="entry name" value="Big_7"/>
    <property type="match status" value="1"/>
</dbReference>
<evidence type="ECO:0000313" key="3">
    <source>
        <dbReference type="EMBL" id="NML67709.1"/>
    </source>
</evidence>
<dbReference type="EMBL" id="JABBGH010000003">
    <property type="protein sequence ID" value="NML67709.1"/>
    <property type="molecule type" value="Genomic_DNA"/>
</dbReference>
<name>A0A7Y0FPS8_9BACT</name>
<accession>A0A7Y0FPS8</accession>
<feature type="compositionally biased region" description="Low complexity" evidence="1">
    <location>
        <begin position="374"/>
        <end position="383"/>
    </location>
</feature>
<proteinExistence type="predicted"/>
<feature type="region of interest" description="Disordered" evidence="1">
    <location>
        <begin position="363"/>
        <end position="395"/>
    </location>
</feature>
<dbReference type="InterPro" id="IPR013783">
    <property type="entry name" value="Ig-like_fold"/>
</dbReference>
<comment type="caution">
    <text evidence="3">The sequence shown here is derived from an EMBL/GenBank/DDBJ whole genome shotgun (WGS) entry which is preliminary data.</text>
</comment>
<dbReference type="InterPro" id="IPR011050">
    <property type="entry name" value="Pectin_lyase_fold/virulence"/>
</dbReference>
<evidence type="ECO:0000259" key="2">
    <source>
        <dbReference type="Pfam" id="PF18962"/>
    </source>
</evidence>
<dbReference type="InterPro" id="IPR035986">
    <property type="entry name" value="PKD_dom_sf"/>
</dbReference>
<evidence type="ECO:0000256" key="1">
    <source>
        <dbReference type="SAM" id="MobiDB-lite"/>
    </source>
</evidence>
<dbReference type="SUPFAM" id="SSF51126">
    <property type="entry name" value="Pectin lyase-like"/>
    <property type="match status" value="1"/>
</dbReference>
<dbReference type="InterPro" id="IPR026444">
    <property type="entry name" value="Secre_tail"/>
</dbReference>
<dbReference type="Proteomes" id="UP000559626">
    <property type="component" value="Unassembled WGS sequence"/>
</dbReference>
<protein>
    <submittedName>
        <fullName evidence="3">T9SS type A sorting domain-containing protein</fullName>
    </submittedName>
</protein>
<dbReference type="Pfam" id="PF18962">
    <property type="entry name" value="Por_Secre_tail"/>
    <property type="match status" value="1"/>
</dbReference>
<dbReference type="RefSeq" id="WP_169533360.1">
    <property type="nucleotide sequence ID" value="NZ_JABBGH010000003.1"/>
</dbReference>
<gene>
    <name evidence="3" type="ORF">HHL22_21110</name>
</gene>
<evidence type="ECO:0000313" key="4">
    <source>
        <dbReference type="Proteomes" id="UP000559626"/>
    </source>
</evidence>
<keyword evidence="4" id="KW-1185">Reference proteome</keyword>
<dbReference type="AlphaFoldDB" id="A0A7Y0FPS8"/>
<dbReference type="Gene3D" id="2.60.40.10">
    <property type="entry name" value="Immunoglobulins"/>
    <property type="match status" value="1"/>
</dbReference>
<sequence>MITKGGTYTGNYQSLSSDVPCILVNTNQPVILDGCNLSGAGHLIQSGSGANLTVRNCTGVALTPSTDNTPPGHFLDTYQSRNLVVEHNTLTGTTGIVVNRWQNTGTGGTLTVRYNVATNIDGRWRNGTSSGGEGFTRASFLQLNTVLGLADVDIAFNQVLNTPDKSRVEDNINFYNSSGTAGSPLHVHDNFVRGGYPVPATAAGYTGSGLTTDGDANTAATASAYLEADHNQFVGVGNAAMNIAAGHDIYYHDNRLVSSGLLPNGQRFYAGFTGIGVFNYYQQLASVFFNQRVENNTIGYVRWGGHDPYDDRQDLAPDACAPCAATTIHLPNPITLDTENQEWLSWLAKVQQNNVTLGPLNAGNTPAPTPTPTPTAGTIANPGFEADNKETASPTGWQKTIIAGIGNPSYTETYGTTHSGTYHGTHYSVLPYEVYTYQVVTGLANGTYRLQAWVRSGGGQAIAQMQAKNYGGAQLSTAIGATPGNSWVQVSLGNIAISNGQCEIGFYSKATSSQWIYFDDVTLVATQNTAPTVSLAAASTSLTLGQGTALTATAADADGSVAKVEFFNGTTKLGEDTATPYVLNWTPTAAGTYSLTAIATDDAGASTTSGAITVTVTASAPTPAPTPAPVAVGGNLVVNPSFEADGQEMDAPTGWQKTLAPGTDNHSSYSEAYGGSHSGSFHGTQWRPEGYEVYTYQVINNVPAGTYRLRAWVRGSGGQATAIMLAKNYGGGQLSTPIGASISDWQQIEITNINVTSGTAEIGFYSKASKNQWIYFDDVELVALPATPTPTTAANTVLNASFDDDQAAVLSPRQWKVQTGSLNGPWVSYTESYGGAHTGTYHGTHYSLLPYEIYTNQGVKKLPNGTYNLKAWVKGDIRYKAQLRASNYGGPTLAADIASSADWVQVSVLGITVSNGQCEVGFYSNGPGGQWLYFDDVELTRQDAGSPADNLLMSSSDPAASGLGLYPNPANSQTSVTGTFAQNDNVTITVIDYQGTQLAQFQRTAVAGSNEFTLDTSSLPSGTYTLRVVSSSQPVQVLNLAVVH</sequence>
<reference evidence="3 4" key="1">
    <citation type="submission" date="2020-04" db="EMBL/GenBank/DDBJ databases">
        <title>Hymenobacter polaris sp. nov., isolated from Arctic soil.</title>
        <authorList>
            <person name="Dahal R.H."/>
        </authorList>
    </citation>
    <scope>NUCLEOTIDE SEQUENCE [LARGE SCALE GENOMIC DNA]</scope>
    <source>
        <strain evidence="3 4">RP-2-7</strain>
    </source>
</reference>
<dbReference type="NCBIfam" id="TIGR04183">
    <property type="entry name" value="Por_Secre_tail"/>
    <property type="match status" value="1"/>
</dbReference>
<dbReference type="SUPFAM" id="SSF49299">
    <property type="entry name" value="PKD domain"/>
    <property type="match status" value="1"/>
</dbReference>